<name>A0A8S9Q5G9_BRACR</name>
<reference evidence="2" key="1">
    <citation type="submission" date="2019-12" db="EMBL/GenBank/DDBJ databases">
        <title>Genome sequencing and annotation of Brassica cretica.</title>
        <authorList>
            <person name="Studholme D.J."/>
            <person name="Sarris P."/>
        </authorList>
    </citation>
    <scope>NUCLEOTIDE SEQUENCE</scope>
    <source>
        <strain evidence="2">PFS-109/04</strain>
        <tissue evidence="2">Leaf</tissue>
    </source>
</reference>
<feature type="compositionally biased region" description="Basic and acidic residues" evidence="1">
    <location>
        <begin position="93"/>
        <end position="119"/>
    </location>
</feature>
<protein>
    <submittedName>
        <fullName evidence="2">Uncharacterized protein</fullName>
    </submittedName>
</protein>
<dbReference type="Proteomes" id="UP000712600">
    <property type="component" value="Unassembled WGS sequence"/>
</dbReference>
<feature type="region of interest" description="Disordered" evidence="1">
    <location>
        <begin position="152"/>
        <end position="189"/>
    </location>
</feature>
<feature type="compositionally biased region" description="Basic and acidic residues" evidence="1">
    <location>
        <begin position="158"/>
        <end position="169"/>
    </location>
</feature>
<gene>
    <name evidence="2" type="ORF">F2Q69_00047552</name>
</gene>
<organism evidence="2 3">
    <name type="scientific">Brassica cretica</name>
    <name type="common">Mustard</name>
    <dbReference type="NCBI Taxonomy" id="69181"/>
    <lineage>
        <taxon>Eukaryota</taxon>
        <taxon>Viridiplantae</taxon>
        <taxon>Streptophyta</taxon>
        <taxon>Embryophyta</taxon>
        <taxon>Tracheophyta</taxon>
        <taxon>Spermatophyta</taxon>
        <taxon>Magnoliopsida</taxon>
        <taxon>eudicotyledons</taxon>
        <taxon>Gunneridae</taxon>
        <taxon>Pentapetalae</taxon>
        <taxon>rosids</taxon>
        <taxon>malvids</taxon>
        <taxon>Brassicales</taxon>
        <taxon>Brassicaceae</taxon>
        <taxon>Brassiceae</taxon>
        <taxon>Brassica</taxon>
    </lineage>
</organism>
<dbReference type="EMBL" id="QGKX02001347">
    <property type="protein sequence ID" value="KAF3525886.1"/>
    <property type="molecule type" value="Genomic_DNA"/>
</dbReference>
<feature type="compositionally biased region" description="Basic residues" evidence="1">
    <location>
        <begin position="170"/>
        <end position="189"/>
    </location>
</feature>
<comment type="caution">
    <text evidence="2">The sequence shown here is derived from an EMBL/GenBank/DDBJ whole genome shotgun (WGS) entry which is preliminary data.</text>
</comment>
<accession>A0A8S9Q5G9</accession>
<evidence type="ECO:0000313" key="3">
    <source>
        <dbReference type="Proteomes" id="UP000712600"/>
    </source>
</evidence>
<feature type="region of interest" description="Disordered" evidence="1">
    <location>
        <begin position="93"/>
        <end position="123"/>
    </location>
</feature>
<dbReference type="AlphaFoldDB" id="A0A8S9Q5G9"/>
<evidence type="ECO:0000256" key="1">
    <source>
        <dbReference type="SAM" id="MobiDB-lite"/>
    </source>
</evidence>
<proteinExistence type="predicted"/>
<evidence type="ECO:0000313" key="2">
    <source>
        <dbReference type="EMBL" id="KAF3525886.1"/>
    </source>
</evidence>
<sequence>MIPTESTASCKAVRILTHEEFAARHPHLPSPIYVKIDRHSDTPVDRQQETAIDRQPPALIDQQASLTGDSSRIRRGKRERRGEIIVDFVEEASRRSKETRRDHRRGVVEEASRRPRDTNTIKSSIDHGAVGEIERHKETSAPIDHSAIMVESTGRSVSSREKMAESSREKHTRLVFREREKKKRGVLRE</sequence>